<evidence type="ECO:0000313" key="2">
    <source>
        <dbReference type="Proteomes" id="UP001165427"/>
    </source>
</evidence>
<protein>
    <submittedName>
        <fullName evidence="1">VrlD</fullName>
    </submittedName>
</protein>
<dbReference type="RefSeq" id="WP_246909120.1">
    <property type="nucleotide sequence ID" value="NZ_JALJRB010000013.1"/>
</dbReference>
<dbReference type="AlphaFoldDB" id="A0AA41UKH8"/>
<sequence length="85" mass="9688">MIVKRRGGMTEFIPSPQEKREGLVRDHSFNLIENLHHRLSRLEEELGLPLDEAEACTAFLDKMKQDETLNKEIHTSLITGSSPDS</sequence>
<keyword evidence="2" id="KW-1185">Reference proteome</keyword>
<evidence type="ECO:0000313" key="1">
    <source>
        <dbReference type="EMBL" id="MCJ8501447.1"/>
    </source>
</evidence>
<gene>
    <name evidence="1" type="ORF">MRX98_12750</name>
</gene>
<dbReference type="EMBL" id="JALJRB010000013">
    <property type="protein sequence ID" value="MCJ8501447.1"/>
    <property type="molecule type" value="Genomic_DNA"/>
</dbReference>
<organism evidence="1 2">
    <name type="scientific">Desulfatitalea alkaliphila</name>
    <dbReference type="NCBI Taxonomy" id="2929485"/>
    <lineage>
        <taxon>Bacteria</taxon>
        <taxon>Pseudomonadati</taxon>
        <taxon>Thermodesulfobacteriota</taxon>
        <taxon>Desulfobacteria</taxon>
        <taxon>Desulfobacterales</taxon>
        <taxon>Desulfosarcinaceae</taxon>
        <taxon>Desulfatitalea</taxon>
    </lineage>
</organism>
<comment type="caution">
    <text evidence="1">The sequence shown here is derived from an EMBL/GenBank/DDBJ whole genome shotgun (WGS) entry which is preliminary data.</text>
</comment>
<name>A0AA41UKH8_9BACT</name>
<dbReference type="Proteomes" id="UP001165427">
    <property type="component" value="Unassembled WGS sequence"/>
</dbReference>
<proteinExistence type="predicted"/>
<accession>A0AA41UKH8</accession>
<reference evidence="1" key="1">
    <citation type="submission" date="2022-04" db="EMBL/GenBank/DDBJ databases">
        <title>Desulfatitalea alkaliphila sp. nov., a novel anaerobic sulfate-reducing bacterium isolated from terrestrial mud volcano, Taman Peninsula, Russia.</title>
        <authorList>
            <person name="Khomyakova M.A."/>
            <person name="Merkel A.Y."/>
            <person name="Slobodkin A.I."/>
        </authorList>
    </citation>
    <scope>NUCLEOTIDE SEQUENCE</scope>
    <source>
        <strain evidence="1">M08but</strain>
    </source>
</reference>